<evidence type="ECO:0000256" key="6">
    <source>
        <dbReference type="ARBA" id="ARBA00022801"/>
    </source>
</evidence>
<sequence>MVRSSLLVSLAAAASTALAAEASTNVVPGAFIFELQDGHDPNALYNAVQKEGTTRMRLDYELFKGVSVQLHDVEKADQTAAKIAALPDVKNVWPLRLYDMPNPRVEWTGSNPKEHFGDVERRAAAHDTNDTFSPHVMTQVDKLRAEGYTGSGIRIAVIDSGIDYKHPALGGCFGKGCRVAFGTDLVGDAYNGRNTPLPGPDPMDCGGHGTHVAGIIAAQPNKFGFTGAAPDAVLGAYRVFGCKGQASNDVLIAAYNMAYQDGANIITTSIGGASGWPEDPWAVAVSRIVDKGVPCTMSAGNSGAQGLFYASGAADAKGVTAVASFDNALTPTLLYNAKYAVDGGDDVTFGYVPAEPDAWDGVTLDLYATSQDPTVKDDGCSALPDGTPDLSSKIVLIRRGTCTFAQKATNAAAKGARYVMVYNNIAGALAMDLSAVSGVLAGGMTTPEVGETWVAALKAGKKVTLKMVSRKKTDTQLIAVPNNATGGALSAYTSWGPTWEMDLKPQVGAPGANILSTYPLALGGYAVMSGTSMACPITAGIVALVAEVRGTFDPATIDNLLSSNANPQRFNDGAKFYDVLAPAAQQGGGLVQAHDAAFATTLLEPSGLSFNDTDHLAKSLRFKLSNTGGHETTYKLSHVPAVTMYTLAADSIHAAPFPNERVDGAATLKLSEDSVTIAPGGSATIDVAATAPAGLDAKRLALWSGWVAVNGSDGTSLSIPYQGLTGSLHDSQVLGANDSWIALSTDGALRPAPTNKTFTIPAPGKATGSTELPALVVSLALGSPLIRADIVPMTTCPPKNLTTELWGVKTIGQPYGFPARYRARGRGLYPWDGRLDSGNYAPPG</sequence>
<dbReference type="PROSITE" id="PS51892">
    <property type="entry name" value="SUBTILASE"/>
    <property type="match status" value="1"/>
</dbReference>
<dbReference type="InterPro" id="IPR046450">
    <property type="entry name" value="PA_dom_sf"/>
</dbReference>
<evidence type="ECO:0000256" key="2">
    <source>
        <dbReference type="ARBA" id="ARBA00022512"/>
    </source>
</evidence>
<dbReference type="Proteomes" id="UP000237481">
    <property type="component" value="Unassembled WGS sequence"/>
</dbReference>
<dbReference type="Pfam" id="PF00082">
    <property type="entry name" value="Peptidase_S8"/>
    <property type="match status" value="1"/>
</dbReference>
<evidence type="ECO:0000256" key="10">
    <source>
        <dbReference type="RuleBase" id="RU003355"/>
    </source>
</evidence>
<dbReference type="PROSITE" id="PS00138">
    <property type="entry name" value="SUBTILASE_SER"/>
    <property type="match status" value="1"/>
</dbReference>
<evidence type="ECO:0000256" key="3">
    <source>
        <dbReference type="ARBA" id="ARBA00022525"/>
    </source>
</evidence>
<evidence type="ECO:0000256" key="7">
    <source>
        <dbReference type="ARBA" id="ARBA00022825"/>
    </source>
</evidence>
<dbReference type="OrthoDB" id="10256524at2759"/>
<name>A0A2S4KMJ8_9HYPO</name>
<evidence type="ECO:0000259" key="13">
    <source>
        <dbReference type="Pfam" id="PF02225"/>
    </source>
</evidence>
<keyword evidence="4 9" id="KW-0645">Protease</keyword>
<keyword evidence="3" id="KW-0964">Secreted</keyword>
<feature type="active site" description="Charge relay system" evidence="8 9">
    <location>
        <position position="532"/>
    </location>
</feature>
<dbReference type="InterPro" id="IPR050131">
    <property type="entry name" value="Peptidase_S8_subtilisin-like"/>
</dbReference>
<dbReference type="AlphaFoldDB" id="A0A2S4KMJ8"/>
<dbReference type="InterPro" id="IPR003137">
    <property type="entry name" value="PA_domain"/>
</dbReference>
<dbReference type="InterPro" id="IPR015500">
    <property type="entry name" value="Peptidase_S8_subtilisin-rel"/>
</dbReference>
<dbReference type="GO" id="GO:0004252">
    <property type="term" value="F:serine-type endopeptidase activity"/>
    <property type="evidence" value="ECO:0007669"/>
    <property type="project" value="UniProtKB-UniRule"/>
</dbReference>
<dbReference type="SUPFAM" id="SSF52743">
    <property type="entry name" value="Subtilisin-like"/>
    <property type="match status" value="1"/>
</dbReference>
<keyword evidence="2" id="KW-0134">Cell wall</keyword>
<keyword evidence="5 11" id="KW-0732">Signal</keyword>
<comment type="similarity">
    <text evidence="1 9 10">Belongs to the peptidase S8 family.</text>
</comment>
<evidence type="ECO:0000256" key="11">
    <source>
        <dbReference type="SAM" id="SignalP"/>
    </source>
</evidence>
<dbReference type="EMBL" id="PKSG01001047">
    <property type="protein sequence ID" value="POR31406.1"/>
    <property type="molecule type" value="Genomic_DNA"/>
</dbReference>
<dbReference type="PROSITE" id="PS00137">
    <property type="entry name" value="SUBTILASE_HIS"/>
    <property type="match status" value="1"/>
</dbReference>
<evidence type="ECO:0000256" key="8">
    <source>
        <dbReference type="PIRSR" id="PIRSR615500-1"/>
    </source>
</evidence>
<dbReference type="InterPro" id="IPR010435">
    <property type="entry name" value="C5a/SBT2-like_Fn3"/>
</dbReference>
<organism evidence="15 16">
    <name type="scientific">Tolypocladium paradoxum</name>
    <dbReference type="NCBI Taxonomy" id="94208"/>
    <lineage>
        <taxon>Eukaryota</taxon>
        <taxon>Fungi</taxon>
        <taxon>Dikarya</taxon>
        <taxon>Ascomycota</taxon>
        <taxon>Pezizomycotina</taxon>
        <taxon>Sordariomycetes</taxon>
        <taxon>Hypocreomycetidae</taxon>
        <taxon>Hypocreales</taxon>
        <taxon>Ophiocordycipitaceae</taxon>
        <taxon>Tolypocladium</taxon>
    </lineage>
</organism>
<feature type="chain" id="PRO_5015572174" evidence="11">
    <location>
        <begin position="20"/>
        <end position="844"/>
    </location>
</feature>
<keyword evidence="7 9" id="KW-0720">Serine protease</keyword>
<dbReference type="PRINTS" id="PR00723">
    <property type="entry name" value="SUBTILISIN"/>
</dbReference>
<protein>
    <submittedName>
        <fullName evidence="15">Minor extracellular protease vpr</fullName>
    </submittedName>
</protein>
<dbReference type="Gene3D" id="3.50.30.30">
    <property type="match status" value="1"/>
</dbReference>
<dbReference type="InterPro" id="IPR023828">
    <property type="entry name" value="Peptidase_S8_Ser-AS"/>
</dbReference>
<dbReference type="PROSITE" id="PS00136">
    <property type="entry name" value="SUBTILASE_ASP"/>
    <property type="match status" value="1"/>
</dbReference>
<dbReference type="SUPFAM" id="SSF52025">
    <property type="entry name" value="PA domain"/>
    <property type="match status" value="1"/>
</dbReference>
<accession>A0A2S4KMJ8</accession>
<evidence type="ECO:0000256" key="9">
    <source>
        <dbReference type="PROSITE-ProRule" id="PRU01240"/>
    </source>
</evidence>
<dbReference type="Pfam" id="PF06280">
    <property type="entry name" value="fn3_5"/>
    <property type="match status" value="1"/>
</dbReference>
<feature type="active site" description="Charge relay system" evidence="8 9">
    <location>
        <position position="159"/>
    </location>
</feature>
<dbReference type="GO" id="GO:0006508">
    <property type="term" value="P:proteolysis"/>
    <property type="evidence" value="ECO:0007669"/>
    <property type="project" value="UniProtKB-KW"/>
</dbReference>
<feature type="domain" description="PA" evidence="13">
    <location>
        <begin position="373"/>
        <end position="434"/>
    </location>
</feature>
<dbReference type="CDD" id="cd07489">
    <property type="entry name" value="Peptidases_S8_5"/>
    <property type="match status" value="1"/>
</dbReference>
<evidence type="ECO:0000313" key="15">
    <source>
        <dbReference type="EMBL" id="POR31406.1"/>
    </source>
</evidence>
<dbReference type="Gene3D" id="2.60.40.1710">
    <property type="entry name" value="Subtilisin-like superfamily"/>
    <property type="match status" value="1"/>
</dbReference>
<feature type="active site" description="Charge relay system" evidence="8 9">
    <location>
        <position position="208"/>
    </location>
</feature>
<dbReference type="Gene3D" id="3.40.50.200">
    <property type="entry name" value="Peptidase S8/S53 domain"/>
    <property type="match status" value="2"/>
</dbReference>
<evidence type="ECO:0000256" key="5">
    <source>
        <dbReference type="ARBA" id="ARBA00022729"/>
    </source>
</evidence>
<dbReference type="GO" id="GO:0016020">
    <property type="term" value="C:membrane"/>
    <property type="evidence" value="ECO:0007669"/>
    <property type="project" value="InterPro"/>
</dbReference>
<evidence type="ECO:0000256" key="4">
    <source>
        <dbReference type="ARBA" id="ARBA00022670"/>
    </source>
</evidence>
<dbReference type="Pfam" id="PF02225">
    <property type="entry name" value="PA"/>
    <property type="match status" value="1"/>
</dbReference>
<feature type="signal peptide" evidence="11">
    <location>
        <begin position="1"/>
        <end position="19"/>
    </location>
</feature>
<dbReference type="InterPro" id="IPR022398">
    <property type="entry name" value="Peptidase_S8_His-AS"/>
</dbReference>
<keyword evidence="16" id="KW-1185">Reference proteome</keyword>
<evidence type="ECO:0000256" key="1">
    <source>
        <dbReference type="ARBA" id="ARBA00011073"/>
    </source>
</evidence>
<proteinExistence type="inferred from homology"/>
<dbReference type="PANTHER" id="PTHR43806:SF66">
    <property type="entry name" value="SERIN ENDOPEPTIDASE"/>
    <property type="match status" value="1"/>
</dbReference>
<dbReference type="InterPro" id="IPR000209">
    <property type="entry name" value="Peptidase_S8/S53_dom"/>
</dbReference>
<reference evidence="15 16" key="1">
    <citation type="submission" date="2018-01" db="EMBL/GenBank/DDBJ databases">
        <title>Harnessing the power of phylogenomics to disentangle the directionality and signatures of interkingdom host jumping in the parasitic fungal genus Tolypocladium.</title>
        <authorList>
            <person name="Quandt C.A."/>
            <person name="Patterson W."/>
            <person name="Spatafora J.W."/>
        </authorList>
    </citation>
    <scope>NUCLEOTIDE SEQUENCE [LARGE SCALE GENOMIC DNA]</scope>
    <source>
        <strain evidence="15 16">NRBC 100945</strain>
    </source>
</reference>
<dbReference type="CDD" id="cd02124">
    <property type="entry name" value="PA_PoS1_like"/>
    <property type="match status" value="1"/>
</dbReference>
<dbReference type="InterPro" id="IPR023827">
    <property type="entry name" value="Peptidase_S8_Asp-AS"/>
</dbReference>
<evidence type="ECO:0000259" key="14">
    <source>
        <dbReference type="Pfam" id="PF06280"/>
    </source>
</evidence>
<keyword evidence="6 9" id="KW-0378">Hydrolase</keyword>
<feature type="non-terminal residue" evidence="15">
    <location>
        <position position="844"/>
    </location>
</feature>
<dbReference type="InterPro" id="IPR034187">
    <property type="entry name" value="Peptidases_S8_5"/>
</dbReference>
<feature type="domain" description="C5a peptidase/Subtilisin-like protease SBT2-like Fn3-like" evidence="14">
    <location>
        <begin position="609"/>
        <end position="721"/>
    </location>
</feature>
<dbReference type="PANTHER" id="PTHR43806">
    <property type="entry name" value="PEPTIDASE S8"/>
    <property type="match status" value="1"/>
</dbReference>
<dbReference type="STRING" id="94208.A0A2S4KMJ8"/>
<evidence type="ECO:0000259" key="12">
    <source>
        <dbReference type="Pfam" id="PF00082"/>
    </source>
</evidence>
<comment type="caution">
    <text evidence="15">The sequence shown here is derived from an EMBL/GenBank/DDBJ whole genome shotgun (WGS) entry which is preliminary data.</text>
</comment>
<evidence type="ECO:0000313" key="16">
    <source>
        <dbReference type="Proteomes" id="UP000237481"/>
    </source>
</evidence>
<dbReference type="InterPro" id="IPR036852">
    <property type="entry name" value="Peptidase_S8/S53_dom_sf"/>
</dbReference>
<gene>
    <name evidence="15" type="ORF">TPAR_08371</name>
</gene>
<feature type="domain" description="Peptidase S8/S53" evidence="12">
    <location>
        <begin position="150"/>
        <end position="566"/>
    </location>
</feature>